<keyword evidence="4" id="KW-1185">Reference proteome</keyword>
<feature type="domain" description="Hedgehog/Intein (Hint)" evidence="2">
    <location>
        <begin position="150"/>
        <end position="296"/>
    </location>
</feature>
<evidence type="ECO:0000259" key="2">
    <source>
        <dbReference type="Pfam" id="PF13403"/>
    </source>
</evidence>
<dbReference type="SUPFAM" id="SSF51294">
    <property type="entry name" value="Hedgehog/intein (Hint) domain"/>
    <property type="match status" value="1"/>
</dbReference>
<dbReference type="Proteomes" id="UP000612855">
    <property type="component" value="Unassembled WGS sequence"/>
</dbReference>
<comment type="caution">
    <text evidence="3">The sequence shown here is derived from an EMBL/GenBank/DDBJ whole genome shotgun (WGS) entry which is preliminary data.</text>
</comment>
<dbReference type="InterPro" id="IPR028992">
    <property type="entry name" value="Hedgehog/Intein_dom"/>
</dbReference>
<evidence type="ECO:0000313" key="3">
    <source>
        <dbReference type="EMBL" id="GGE39847.1"/>
    </source>
</evidence>
<dbReference type="CDD" id="cd00081">
    <property type="entry name" value="Hint"/>
    <property type="match status" value="1"/>
</dbReference>
<reference evidence="4" key="1">
    <citation type="journal article" date="2019" name="Int. J. Syst. Evol. Microbiol.">
        <title>The Global Catalogue of Microorganisms (GCM) 10K type strain sequencing project: providing services to taxonomists for standard genome sequencing and annotation.</title>
        <authorList>
            <consortium name="The Broad Institute Genomics Platform"/>
            <consortium name="The Broad Institute Genome Sequencing Center for Infectious Disease"/>
            <person name="Wu L."/>
            <person name="Ma J."/>
        </authorList>
    </citation>
    <scope>NUCLEOTIDE SEQUENCE [LARGE SCALE GENOMIC DNA]</scope>
    <source>
        <strain evidence="4">CGMCC 1.12664</strain>
    </source>
</reference>
<dbReference type="InterPro" id="IPR036844">
    <property type="entry name" value="Hint_dom_sf"/>
</dbReference>
<evidence type="ECO:0000256" key="1">
    <source>
        <dbReference type="SAM" id="MobiDB-lite"/>
    </source>
</evidence>
<dbReference type="AlphaFoldDB" id="A0A917AD93"/>
<protein>
    <recommendedName>
        <fullName evidence="2">Hedgehog/Intein (Hint) domain-containing protein</fullName>
    </recommendedName>
</protein>
<proteinExistence type="predicted"/>
<dbReference type="RefSeq" id="WP_188478554.1">
    <property type="nucleotide sequence ID" value="NZ_BMFJ01000002.1"/>
</dbReference>
<dbReference type="Gene3D" id="2.170.16.10">
    <property type="entry name" value="Hedgehog/Intein (Hint) domain"/>
    <property type="match status" value="1"/>
</dbReference>
<accession>A0A917AD93</accession>
<dbReference type="Pfam" id="PF13403">
    <property type="entry name" value="Hint_2"/>
    <property type="match status" value="1"/>
</dbReference>
<sequence length="345" mass="37285">MATGFLGTFVLSWSQTELDGLSGAGPESIRNGSTWAWHGEAVQVDGPSGVLRLDRAEAERDLHRRAARKVRRLIGTGHGTPAPEPEEDAETDGSFVLTDGRQRFLATLIALDGAAPLVMFLDDLPPQGRDLWIVRHRAARARPDTGAGMICFTPGTRIATAYGPVAVEDLAEGDHILTRDNGPQPVLWAGARHVSGARLFAEPDLRPVRIRAGAFGTDCPDGELLVSPGHRLLVTGAAALALFNTPEVLVRARDLTDGRAVVQDMTLREVTYHHLLLPAHQVIWANRVECESFHPANAALSALTEGDRARLLSGLPGLETDPFSYGQFVRRNLTRPEAAILRHAA</sequence>
<organism evidence="3 4">
    <name type="scientific">Primorskyibacter flagellatus</name>
    <dbReference type="NCBI Taxonomy" id="1387277"/>
    <lineage>
        <taxon>Bacteria</taxon>
        <taxon>Pseudomonadati</taxon>
        <taxon>Pseudomonadota</taxon>
        <taxon>Alphaproteobacteria</taxon>
        <taxon>Rhodobacterales</taxon>
        <taxon>Roseobacteraceae</taxon>
        <taxon>Primorskyibacter</taxon>
    </lineage>
</organism>
<dbReference type="EMBL" id="BMFJ01000002">
    <property type="protein sequence ID" value="GGE39847.1"/>
    <property type="molecule type" value="Genomic_DNA"/>
</dbReference>
<evidence type="ECO:0000313" key="4">
    <source>
        <dbReference type="Proteomes" id="UP000612855"/>
    </source>
</evidence>
<name>A0A917AD93_9RHOB</name>
<gene>
    <name evidence="3" type="ORF">GCM10011360_29380</name>
</gene>
<feature type="region of interest" description="Disordered" evidence="1">
    <location>
        <begin position="73"/>
        <end position="92"/>
    </location>
</feature>